<dbReference type="InterPro" id="IPR036322">
    <property type="entry name" value="WD40_repeat_dom_sf"/>
</dbReference>
<protein>
    <submittedName>
        <fullName evidence="6">WD domain, G-beta repeat</fullName>
    </submittedName>
</protein>
<dbReference type="GO" id="GO:0030864">
    <property type="term" value="C:cortical actin cytoskeleton"/>
    <property type="evidence" value="ECO:0007669"/>
    <property type="project" value="TreeGrafter"/>
</dbReference>
<dbReference type="PROSITE" id="PS00678">
    <property type="entry name" value="WD_REPEATS_1"/>
    <property type="match status" value="1"/>
</dbReference>
<feature type="repeat" description="WD" evidence="4">
    <location>
        <begin position="536"/>
        <end position="569"/>
    </location>
</feature>
<keyword evidence="7" id="KW-1185">Reference proteome</keyword>
<dbReference type="GO" id="GO:0030042">
    <property type="term" value="P:actin filament depolymerization"/>
    <property type="evidence" value="ECO:0007669"/>
    <property type="project" value="TreeGrafter"/>
</dbReference>
<dbReference type="PROSITE" id="PS50082">
    <property type="entry name" value="WD_REPEATS_2"/>
    <property type="match status" value="6"/>
</dbReference>
<proteinExistence type="inferred from homology"/>
<evidence type="ECO:0000256" key="3">
    <source>
        <dbReference type="ARBA" id="ARBA00038366"/>
    </source>
</evidence>
<dbReference type="Gene3D" id="2.130.10.10">
    <property type="entry name" value="YVTN repeat-like/Quinoprotein amine dehydrogenase"/>
    <property type="match status" value="2"/>
</dbReference>
<dbReference type="InterPro" id="IPR019775">
    <property type="entry name" value="WD40_repeat_CS"/>
</dbReference>
<dbReference type="SMART" id="SM00320">
    <property type="entry name" value="WD40"/>
    <property type="match status" value="11"/>
</dbReference>
<organism evidence="6 7">
    <name type="scientific">Lyophyllum shimeji</name>
    <name type="common">Hon-shimeji</name>
    <name type="synonym">Tricholoma shimeji</name>
    <dbReference type="NCBI Taxonomy" id="47721"/>
    <lineage>
        <taxon>Eukaryota</taxon>
        <taxon>Fungi</taxon>
        <taxon>Dikarya</taxon>
        <taxon>Basidiomycota</taxon>
        <taxon>Agaricomycotina</taxon>
        <taxon>Agaricomycetes</taxon>
        <taxon>Agaricomycetidae</taxon>
        <taxon>Agaricales</taxon>
        <taxon>Tricholomatineae</taxon>
        <taxon>Lyophyllaceae</taxon>
        <taxon>Lyophyllum</taxon>
    </lineage>
</organism>
<feature type="repeat" description="WD" evidence="4">
    <location>
        <begin position="493"/>
        <end position="534"/>
    </location>
</feature>
<name>A0A9P3UNY7_LYOSH</name>
<dbReference type="GO" id="GO:0051015">
    <property type="term" value="F:actin filament binding"/>
    <property type="evidence" value="ECO:0007669"/>
    <property type="project" value="TreeGrafter"/>
</dbReference>
<sequence length="618" mass="65895">MSSKPTGVFPANPVTTRGLSVKLSAVKDKVIYTNGKTVIIRNLNNPLLSTTYSEHVHNATVARISPSGYYCASADTNGTVRVWDTVGEDQTLKGEYKVISGRINDLAWDGESKRIIAVGDGREKFGHAFMMETGSSTGEISGHSKAINAVSIRHQRPFRAATAADDSTIVFHQGVPFKYDKTIKTHTKFVQDVQYAPSGDHFVSVGSDAKIFLYDGKTGDTVSEFTANPHTGSIMASSWCPDSASFVTSSADCTVTLWDVQNQKPVSTWKLGSGVDNQQVGNAWSGNRDIVSLSMSGDLNIFDPRVGDKPARIISAPQKAITAMAPVDDKTFLGGTADGRVYSFTTSLAPQKAVSTTTLNDESRHIAGAGHSNFVSGLASNTRDHNIYSIGYDDRVREIDAGSGSDAPSFTSASASTASQPKSVAVTGDGTVLVLEINSIEAFRSNQRVFEQTPKFVQSAIAASNSVVAIGGEDQKVRINDWDGKSLREVAVLEGNKGIISALAFSPDGKLLASGDSSGRVALFDVKEKLLITSRWSFHSARINSLSWTSDSLHCASASLDTHVYIWSVAKPTKNIVIKKAAPGGANSVLWLDSGSPAKLATAGADGCVRLWEVKFHA</sequence>
<dbReference type="FunFam" id="2.130.10.10:FF:000102">
    <property type="entry name" value="Actin-interacting protein 1"/>
    <property type="match status" value="1"/>
</dbReference>
<dbReference type="FunFam" id="2.130.10.10:FF:000167">
    <property type="entry name" value="Actin-interacting protein 1"/>
    <property type="match status" value="1"/>
</dbReference>
<evidence type="ECO:0000256" key="2">
    <source>
        <dbReference type="ARBA" id="ARBA00022737"/>
    </source>
</evidence>
<reference evidence="6" key="1">
    <citation type="submission" date="2022-07" db="EMBL/GenBank/DDBJ databases">
        <title>The genome of Lyophyllum shimeji provides insight into the initial evolution of ectomycorrhizal fungal genome.</title>
        <authorList>
            <person name="Kobayashi Y."/>
            <person name="Shibata T."/>
            <person name="Hirakawa H."/>
            <person name="Shigenobu S."/>
            <person name="Nishiyama T."/>
            <person name="Yamada A."/>
            <person name="Hasebe M."/>
            <person name="Kawaguchi M."/>
        </authorList>
    </citation>
    <scope>NUCLEOTIDE SEQUENCE</scope>
    <source>
        <strain evidence="6">AT787</strain>
    </source>
</reference>
<dbReference type="Pfam" id="PF12894">
    <property type="entry name" value="ANAPC4_WD40"/>
    <property type="match status" value="1"/>
</dbReference>
<dbReference type="InterPro" id="IPR001680">
    <property type="entry name" value="WD40_rpt"/>
</dbReference>
<dbReference type="PANTHER" id="PTHR19856">
    <property type="entry name" value="WD-REPEATCONTAINING PROTEIN WDR1"/>
    <property type="match status" value="1"/>
</dbReference>
<dbReference type="Pfam" id="PF00400">
    <property type="entry name" value="WD40"/>
    <property type="match status" value="3"/>
</dbReference>
<comment type="similarity">
    <text evidence="3">Belongs to the WD repeat AIP1 family.</text>
</comment>
<dbReference type="InterPro" id="IPR024977">
    <property type="entry name" value="Apc4-like_WD40_dom"/>
</dbReference>
<evidence type="ECO:0000313" key="7">
    <source>
        <dbReference type="Proteomes" id="UP001063166"/>
    </source>
</evidence>
<dbReference type="OrthoDB" id="2306at2759"/>
<dbReference type="SUPFAM" id="SSF50978">
    <property type="entry name" value="WD40 repeat-like"/>
    <property type="match status" value="2"/>
</dbReference>
<feature type="repeat" description="WD" evidence="4">
    <location>
        <begin position="52"/>
        <end position="84"/>
    </location>
</feature>
<gene>
    <name evidence="6" type="primary">AIP1</name>
    <name evidence="6" type="ORF">LshimejAT787_1101440</name>
</gene>
<evidence type="ECO:0000259" key="5">
    <source>
        <dbReference type="Pfam" id="PF12894"/>
    </source>
</evidence>
<feature type="repeat" description="WD" evidence="4">
    <location>
        <begin position="183"/>
        <end position="224"/>
    </location>
</feature>
<dbReference type="PANTHER" id="PTHR19856:SF0">
    <property type="entry name" value="WD REPEAT-CONTAINING PROTEIN 1"/>
    <property type="match status" value="1"/>
</dbReference>
<dbReference type="EMBL" id="BRPK01000011">
    <property type="protein sequence ID" value="GLB42129.1"/>
    <property type="molecule type" value="Genomic_DNA"/>
</dbReference>
<dbReference type="InterPro" id="IPR015943">
    <property type="entry name" value="WD40/YVTN_repeat-like_dom_sf"/>
</dbReference>
<evidence type="ECO:0000256" key="4">
    <source>
        <dbReference type="PROSITE-ProRule" id="PRU00221"/>
    </source>
</evidence>
<dbReference type="PRINTS" id="PR00320">
    <property type="entry name" value="GPROTEINBRPT"/>
</dbReference>
<dbReference type="Proteomes" id="UP001063166">
    <property type="component" value="Unassembled WGS sequence"/>
</dbReference>
<feature type="repeat" description="WD" evidence="4">
    <location>
        <begin position="227"/>
        <end position="268"/>
    </location>
</feature>
<evidence type="ECO:0000256" key="1">
    <source>
        <dbReference type="ARBA" id="ARBA00022574"/>
    </source>
</evidence>
<dbReference type="PROSITE" id="PS50294">
    <property type="entry name" value="WD_REPEATS_REGION"/>
    <property type="match status" value="2"/>
</dbReference>
<comment type="caution">
    <text evidence="6">The sequence shown here is derived from an EMBL/GenBank/DDBJ whole genome shotgun (WGS) entry which is preliminary data.</text>
</comment>
<dbReference type="InterPro" id="IPR020472">
    <property type="entry name" value="WD40_PAC1"/>
</dbReference>
<keyword evidence="1 4" id="KW-0853">WD repeat</keyword>
<evidence type="ECO:0000313" key="6">
    <source>
        <dbReference type="EMBL" id="GLB42129.1"/>
    </source>
</evidence>
<keyword evidence="2" id="KW-0677">Repeat</keyword>
<dbReference type="AlphaFoldDB" id="A0A9P3UNY7"/>
<feature type="domain" description="Anaphase-promoting complex subunit 4-like WD40" evidence="5">
    <location>
        <begin position="466"/>
        <end position="550"/>
    </location>
</feature>
<accession>A0A9P3UNY7</accession>
<feature type="repeat" description="WD" evidence="4">
    <location>
        <begin position="600"/>
        <end position="618"/>
    </location>
</feature>